<feature type="transmembrane region" description="Helical" evidence="7">
    <location>
        <begin position="190"/>
        <end position="210"/>
    </location>
</feature>
<dbReference type="PROSITE" id="PS50850">
    <property type="entry name" value="MFS"/>
    <property type="match status" value="1"/>
</dbReference>
<dbReference type="EMBL" id="CP119316">
    <property type="protein sequence ID" value="WEK47316.1"/>
    <property type="molecule type" value="Genomic_DNA"/>
</dbReference>
<comment type="similarity">
    <text evidence="2">Belongs to the major facilitator superfamily.</text>
</comment>
<feature type="transmembrane region" description="Helical" evidence="7">
    <location>
        <begin position="373"/>
        <end position="396"/>
    </location>
</feature>
<accession>A0AAJ5XA05</accession>
<keyword evidence="3" id="KW-0813">Transport</keyword>
<dbReference type="PANTHER" id="PTHR12778">
    <property type="entry name" value="SOLUTE CARRIER FAMILY 33 ACETYL-COA TRANSPORTER -RELATED"/>
    <property type="match status" value="1"/>
</dbReference>
<sequence length="446" mass="46956">MAEMTGPVAIEQRHGLWSAIKPYCEKESIAAFMLGISSGFPYAMIGATLTTRLAQDGVDKSTVTAFTLAFLVYNLKFLWAWIPDGVRLPLLGKLGQRVSWMIVCGALVAAAVVNLAIADPSDIAWMATSAVLVGAAGATFDIVIDAYRIETLKPYQLGTGSGMSQYGWRIGSAGAGALALVVSARWGWSAGYLACAALVLPAVLTAILLGEPERRKVVIEKRGLAEVWQSVAGPFVEFFRRAGAFLVLLFILVHKIGDTLANLTFRLLFNDLGFSNDEIALYDVGVGFWAYLIGVFIGGVAFAKLGLKRSVLIALILMGVSNLSFAGLAAAGHSNLGMAGAIGFENIASGYGGVVVVAYFSALCDLRFTASQYALISAAASIVGRFLTGTTAGALIDAMGYVNFYLLTTVAALPGILLFWWMSRIGLVDAAMGTAGEVENPADASG</sequence>
<feature type="transmembrane region" description="Helical" evidence="7">
    <location>
        <begin position="123"/>
        <end position="145"/>
    </location>
</feature>
<dbReference type="Gene3D" id="1.20.1250.20">
    <property type="entry name" value="MFS general substrate transporter like domains"/>
    <property type="match status" value="1"/>
</dbReference>
<proteinExistence type="inferred from homology"/>
<dbReference type="InterPro" id="IPR036259">
    <property type="entry name" value="MFS_trans_sf"/>
</dbReference>
<feature type="transmembrane region" description="Helical" evidence="7">
    <location>
        <begin position="29"/>
        <end position="49"/>
    </location>
</feature>
<name>A0AAJ5XA05_9SPHN</name>
<dbReference type="PANTHER" id="PTHR12778:SF10">
    <property type="entry name" value="MAJOR FACILITATOR SUPERFAMILY DOMAIN-CONTAINING PROTEIN 3"/>
    <property type="match status" value="1"/>
</dbReference>
<evidence type="ECO:0000313" key="9">
    <source>
        <dbReference type="EMBL" id="WEK47316.1"/>
    </source>
</evidence>
<feature type="domain" description="Major facilitator superfamily (MFS) profile" evidence="8">
    <location>
        <begin position="27"/>
        <end position="426"/>
    </location>
</feature>
<keyword evidence="5 7" id="KW-1133">Transmembrane helix</keyword>
<evidence type="ECO:0000256" key="4">
    <source>
        <dbReference type="ARBA" id="ARBA00022692"/>
    </source>
</evidence>
<feature type="transmembrane region" description="Helical" evidence="7">
    <location>
        <begin position="338"/>
        <end position="361"/>
    </location>
</feature>
<evidence type="ECO:0000313" key="10">
    <source>
        <dbReference type="Proteomes" id="UP001218362"/>
    </source>
</evidence>
<evidence type="ECO:0000256" key="5">
    <source>
        <dbReference type="ARBA" id="ARBA00022989"/>
    </source>
</evidence>
<dbReference type="Pfam" id="PF07690">
    <property type="entry name" value="MFS_1"/>
    <property type="match status" value="1"/>
</dbReference>
<reference evidence="9" key="1">
    <citation type="submission" date="2023-03" db="EMBL/GenBank/DDBJ databases">
        <title>Andean soil-derived lignocellulolytic bacterial consortium as a source of novel taxa and putative plastic-active enzymes.</title>
        <authorList>
            <person name="Diaz-Garcia L."/>
            <person name="Chuvochina M."/>
            <person name="Feuerriegel G."/>
            <person name="Bunk B."/>
            <person name="Sproer C."/>
            <person name="Streit W.R."/>
            <person name="Rodriguez L.M."/>
            <person name="Overmann J."/>
            <person name="Jimenez D.J."/>
        </authorList>
    </citation>
    <scope>NUCLEOTIDE SEQUENCE</scope>
    <source>
        <strain evidence="9">MAG 26</strain>
    </source>
</reference>
<evidence type="ECO:0000259" key="8">
    <source>
        <dbReference type="PROSITE" id="PS50850"/>
    </source>
</evidence>
<dbReference type="GO" id="GO:0016020">
    <property type="term" value="C:membrane"/>
    <property type="evidence" value="ECO:0007669"/>
    <property type="project" value="UniProtKB-SubCell"/>
</dbReference>
<evidence type="ECO:0000256" key="2">
    <source>
        <dbReference type="ARBA" id="ARBA00008335"/>
    </source>
</evidence>
<dbReference type="GO" id="GO:0022857">
    <property type="term" value="F:transmembrane transporter activity"/>
    <property type="evidence" value="ECO:0007669"/>
    <property type="project" value="InterPro"/>
</dbReference>
<evidence type="ECO:0000256" key="6">
    <source>
        <dbReference type="ARBA" id="ARBA00023136"/>
    </source>
</evidence>
<comment type="subcellular location">
    <subcellularLocation>
        <location evidence="1">Membrane</location>
        <topology evidence="1">Multi-pass membrane protein</topology>
    </subcellularLocation>
</comment>
<evidence type="ECO:0000256" key="3">
    <source>
        <dbReference type="ARBA" id="ARBA00022448"/>
    </source>
</evidence>
<feature type="transmembrane region" description="Helical" evidence="7">
    <location>
        <begin position="166"/>
        <end position="184"/>
    </location>
</feature>
<organism evidence="9 10">
    <name type="scientific">Candidatus Andeanibacterium colombiense</name>
    <dbReference type="NCBI Taxonomy" id="3121345"/>
    <lineage>
        <taxon>Bacteria</taxon>
        <taxon>Pseudomonadati</taxon>
        <taxon>Pseudomonadota</taxon>
        <taxon>Alphaproteobacteria</taxon>
        <taxon>Sphingomonadales</taxon>
        <taxon>Sphingomonadaceae</taxon>
        <taxon>Candidatus Andeanibacterium</taxon>
    </lineage>
</organism>
<feature type="transmembrane region" description="Helical" evidence="7">
    <location>
        <begin position="94"/>
        <end position="117"/>
    </location>
</feature>
<feature type="transmembrane region" description="Helical" evidence="7">
    <location>
        <begin position="402"/>
        <end position="422"/>
    </location>
</feature>
<evidence type="ECO:0000256" key="7">
    <source>
        <dbReference type="SAM" id="Phobius"/>
    </source>
</evidence>
<dbReference type="NCBIfam" id="TIGR00901">
    <property type="entry name" value="2A0125"/>
    <property type="match status" value="1"/>
</dbReference>
<keyword evidence="6 7" id="KW-0472">Membrane</keyword>
<feature type="transmembrane region" description="Helical" evidence="7">
    <location>
        <begin position="310"/>
        <end position="332"/>
    </location>
</feature>
<evidence type="ECO:0000256" key="1">
    <source>
        <dbReference type="ARBA" id="ARBA00004141"/>
    </source>
</evidence>
<dbReference type="Proteomes" id="UP001218362">
    <property type="component" value="Chromosome"/>
</dbReference>
<feature type="transmembrane region" description="Helical" evidence="7">
    <location>
        <begin position="279"/>
        <end position="303"/>
    </location>
</feature>
<feature type="transmembrane region" description="Helical" evidence="7">
    <location>
        <begin position="61"/>
        <end position="82"/>
    </location>
</feature>
<dbReference type="AlphaFoldDB" id="A0AAJ5XA05"/>
<protein>
    <submittedName>
        <fullName evidence="9">MFS transporter</fullName>
    </submittedName>
</protein>
<dbReference type="InterPro" id="IPR004752">
    <property type="entry name" value="AmpG_permease/AT-1"/>
</dbReference>
<dbReference type="InterPro" id="IPR011701">
    <property type="entry name" value="MFS"/>
</dbReference>
<dbReference type="InterPro" id="IPR020846">
    <property type="entry name" value="MFS_dom"/>
</dbReference>
<keyword evidence="4 7" id="KW-0812">Transmembrane</keyword>
<dbReference type="KEGG" id="acob:P0Y56_03255"/>
<gene>
    <name evidence="9" type="ORF">P0Y56_03255</name>
</gene>
<dbReference type="SUPFAM" id="SSF103473">
    <property type="entry name" value="MFS general substrate transporter"/>
    <property type="match status" value="1"/>
</dbReference>